<dbReference type="InterPro" id="IPR043128">
    <property type="entry name" value="Rev_trsase/Diguanyl_cyclase"/>
</dbReference>
<dbReference type="InterPro" id="IPR036775">
    <property type="entry name" value="DNA_pol_Y-fam_lit_finger_sf"/>
</dbReference>
<feature type="site" description="Substrate discrimination" evidence="4">
    <location>
        <position position="15"/>
    </location>
</feature>
<accession>A0A6F8SIH5</accession>
<evidence type="ECO:0000256" key="4">
    <source>
        <dbReference type="HAMAP-Rule" id="MF_01113"/>
    </source>
</evidence>
<feature type="binding site" evidence="4">
    <location>
        <position position="10"/>
    </location>
    <ligand>
        <name>Mg(2+)</name>
        <dbReference type="ChEBI" id="CHEBI:18420"/>
    </ligand>
</feature>
<dbReference type="EC" id="2.7.7.7" evidence="4"/>
<dbReference type="GO" id="GO:0006261">
    <property type="term" value="P:DNA-templated DNA replication"/>
    <property type="evidence" value="ECO:0007669"/>
    <property type="project" value="UniProtKB-UniRule"/>
</dbReference>
<dbReference type="GO" id="GO:0005829">
    <property type="term" value="C:cytosol"/>
    <property type="evidence" value="ECO:0007669"/>
    <property type="project" value="TreeGrafter"/>
</dbReference>
<keyword evidence="7" id="KW-1185">Reference proteome</keyword>
<dbReference type="KEGG" id="ahat:ADCFC_05620"/>
<dbReference type="GO" id="GO:0006281">
    <property type="term" value="P:DNA repair"/>
    <property type="evidence" value="ECO:0007669"/>
    <property type="project" value="UniProtKB-UniRule"/>
</dbReference>
<comment type="subcellular location">
    <subcellularLocation>
        <location evidence="4">Cytoplasm</location>
    </subcellularLocation>
</comment>
<dbReference type="PANTHER" id="PTHR11076:SF33">
    <property type="entry name" value="DNA POLYMERASE KAPPA"/>
    <property type="match status" value="1"/>
</dbReference>
<gene>
    <name evidence="4 6" type="primary">dinB</name>
    <name evidence="6" type="ORF">ADCFC_04420</name>
</gene>
<keyword evidence="4" id="KW-0238">DNA-binding</keyword>
<dbReference type="Gene3D" id="3.30.1490.100">
    <property type="entry name" value="DNA polymerase, Y-family, little finger domain"/>
    <property type="match status" value="1"/>
</dbReference>
<dbReference type="SUPFAM" id="SSF100879">
    <property type="entry name" value="Lesion bypass DNA polymerase (Y-family), little finger domain"/>
    <property type="match status" value="1"/>
</dbReference>
<feature type="domain" description="UmuC" evidence="5">
    <location>
        <begin position="6"/>
        <end position="189"/>
    </location>
</feature>
<keyword evidence="4" id="KW-0515">Mutator protein</keyword>
<evidence type="ECO:0000313" key="6">
    <source>
        <dbReference type="EMBL" id="BCA87943.1"/>
    </source>
</evidence>
<comment type="similarity">
    <text evidence="1 4">Belongs to the DNA polymerase type-Y family.</text>
</comment>
<keyword evidence="4" id="KW-0234">DNA repair</keyword>
<reference evidence="7" key="1">
    <citation type="journal article" date="2020" name="Microbiol. Resour. Announc.">
        <title>Complete Genome Sequence of Adlercreutzia sp. Strain 8CFCBH1, a Potent Producer of Equol, Isolated from Healthy Japanese Feces.</title>
        <authorList>
            <person name="Ogata Y."/>
            <person name="Sakamoto M."/>
            <person name="Ohkuma M."/>
            <person name="Hattori M."/>
            <person name="Suda W."/>
        </authorList>
    </citation>
    <scope>NUCLEOTIDE SEQUENCE [LARGE SCALE GENOMIC DNA]</scope>
    <source>
        <strain evidence="7">8CFCBH1</strain>
    </source>
</reference>
<comment type="subunit">
    <text evidence="4">Monomer.</text>
</comment>
<reference evidence="7" key="2">
    <citation type="submission" date="2020-03" db="EMBL/GenBank/DDBJ databases">
        <title>Complete Genome Sequence of Adlercreutzia sp. strain 8CFCBH1 Producing Equol, Isolated from Healthy Japanese Feces.</title>
        <authorList>
            <person name="Ogata Y."/>
            <person name="Sakamoto M."/>
            <person name="Ohkuma M."/>
            <person name="Hattori M."/>
            <person name="Suda W."/>
        </authorList>
    </citation>
    <scope>NUCLEOTIDE SEQUENCE [LARGE SCALE GENOMIC DNA]</scope>
    <source>
        <strain evidence="7">8CFCBH1</strain>
    </source>
</reference>
<keyword evidence="4" id="KW-0239">DNA-directed DNA polymerase</keyword>
<name>A0A6F8SIH5_9ACTN</name>
<evidence type="ECO:0000256" key="3">
    <source>
        <dbReference type="ARBA" id="ARBA00049244"/>
    </source>
</evidence>
<dbReference type="InterPro" id="IPR043502">
    <property type="entry name" value="DNA/RNA_pol_sf"/>
</dbReference>
<evidence type="ECO:0000259" key="5">
    <source>
        <dbReference type="PROSITE" id="PS50173"/>
    </source>
</evidence>
<keyword evidence="4" id="KW-0227">DNA damage</keyword>
<dbReference type="RefSeq" id="WP_173111921.1">
    <property type="nucleotide sequence ID" value="NZ_AP022829.1"/>
</dbReference>
<keyword evidence="4" id="KW-0808">Transferase</keyword>
<feature type="active site" evidence="4">
    <location>
        <position position="107"/>
    </location>
</feature>
<dbReference type="GO" id="GO:0042276">
    <property type="term" value="P:error-prone translesion synthesis"/>
    <property type="evidence" value="ECO:0007669"/>
    <property type="project" value="TreeGrafter"/>
</dbReference>
<keyword evidence="4" id="KW-0235">DNA replication</keyword>
<sequence length="424" mass="46788">MGDRVIMHIDMNAFYASVAQHLDPGLRGKAVAVAGDPERRNGIILAKSREAKACGVKTAEAIWQAKQKCPDLVVVPPDYAAYKRYSRLARMIYYGYTDLVEPFGLDESWIDVTGSLQLFGGDAMLVAREISERVKSEIGLTVSIGVSWNKVFAKLGSDTDPGDGIVPITRENFRDVAWPMAASEMVYVGPATMRKLHSAGYETIGDLAHAGDHFLKRRFGKIGIMLRAFARGEDASPVKAMDPSKADVDYVVKGIGNGLTAPHDLECDSDVKALVWLLSESVAQRLRESRMRCRTVSVGARFARDLSGYSRQRTLRTPTCLARDVANVAMGLLRSNQPIDKEHALRAVHVRVTNLVPMDVPVQCELFGDAEKTERLERLDLAIDALRGRFGNTCVKRAVELTDEVMSGLDIKRDNTIHPVGFLR</sequence>
<dbReference type="InterPro" id="IPR001126">
    <property type="entry name" value="UmuC"/>
</dbReference>
<keyword evidence="4" id="KW-0963">Cytoplasm</keyword>
<dbReference type="CDD" id="cd03586">
    <property type="entry name" value="PolY_Pol_IV_kappa"/>
    <property type="match status" value="1"/>
</dbReference>
<organism evidence="6 7">
    <name type="scientific">Adlercreutzia hattorii</name>
    <dbReference type="NCBI Taxonomy" id="2707299"/>
    <lineage>
        <taxon>Bacteria</taxon>
        <taxon>Bacillati</taxon>
        <taxon>Actinomycetota</taxon>
        <taxon>Coriobacteriia</taxon>
        <taxon>Eggerthellales</taxon>
        <taxon>Eggerthellaceae</taxon>
        <taxon>Adlercreutzia</taxon>
    </lineage>
</organism>
<dbReference type="EMBL" id="AP022829">
    <property type="protein sequence ID" value="BCA87943.1"/>
    <property type="molecule type" value="Genomic_DNA"/>
</dbReference>
<dbReference type="PROSITE" id="PS50173">
    <property type="entry name" value="UMUC"/>
    <property type="match status" value="1"/>
</dbReference>
<dbReference type="GO" id="GO:0009432">
    <property type="term" value="P:SOS response"/>
    <property type="evidence" value="ECO:0007669"/>
    <property type="project" value="TreeGrafter"/>
</dbReference>
<dbReference type="HAMAP" id="MF_01113">
    <property type="entry name" value="DNApol_IV"/>
    <property type="match status" value="1"/>
</dbReference>
<dbReference type="AlphaFoldDB" id="A0A6F8SIH5"/>
<dbReference type="GO" id="GO:0003684">
    <property type="term" value="F:damaged DNA binding"/>
    <property type="evidence" value="ECO:0007669"/>
    <property type="project" value="InterPro"/>
</dbReference>
<keyword evidence="4" id="KW-0548">Nucleotidyltransferase</keyword>
<protein>
    <recommendedName>
        <fullName evidence="4">DNA polymerase IV</fullName>
        <shortName evidence="4">Pol IV</shortName>
        <ecNumber evidence="4">2.7.7.7</ecNumber>
    </recommendedName>
</protein>
<evidence type="ECO:0000313" key="7">
    <source>
        <dbReference type="Proteomes" id="UP000501727"/>
    </source>
</evidence>
<proteinExistence type="inferred from homology"/>
<comment type="function">
    <text evidence="2 4">Poorly processive, error-prone DNA polymerase involved in untargeted mutagenesis. Copies undamaged DNA at stalled replication forks, which arise in vivo from mismatched or misaligned primer ends. These misaligned primers can be extended by PolIV. Exhibits no 3'-5' exonuclease (proofreading) activity. May be involved in translesional synthesis, in conjunction with the beta clamp from PolIII.</text>
</comment>
<dbReference type="SUPFAM" id="SSF56672">
    <property type="entry name" value="DNA/RNA polymerases"/>
    <property type="match status" value="1"/>
</dbReference>
<comment type="cofactor">
    <cofactor evidence="4">
        <name>Mg(2+)</name>
        <dbReference type="ChEBI" id="CHEBI:18420"/>
    </cofactor>
    <text evidence="4">Binds 2 magnesium ions per subunit.</text>
</comment>
<dbReference type="Pfam" id="PF11799">
    <property type="entry name" value="IMS_C"/>
    <property type="match status" value="1"/>
</dbReference>
<dbReference type="InterPro" id="IPR017961">
    <property type="entry name" value="DNA_pol_Y-fam_little_finger"/>
</dbReference>
<comment type="catalytic activity">
    <reaction evidence="3 4">
        <text>DNA(n) + a 2'-deoxyribonucleoside 5'-triphosphate = DNA(n+1) + diphosphate</text>
        <dbReference type="Rhea" id="RHEA:22508"/>
        <dbReference type="Rhea" id="RHEA-COMP:17339"/>
        <dbReference type="Rhea" id="RHEA-COMP:17340"/>
        <dbReference type="ChEBI" id="CHEBI:33019"/>
        <dbReference type="ChEBI" id="CHEBI:61560"/>
        <dbReference type="ChEBI" id="CHEBI:173112"/>
        <dbReference type="EC" id="2.7.7.7"/>
    </reaction>
</comment>
<dbReference type="Pfam" id="PF00817">
    <property type="entry name" value="IMS"/>
    <property type="match status" value="1"/>
</dbReference>
<feature type="binding site" evidence="4">
    <location>
        <position position="106"/>
    </location>
    <ligand>
        <name>Mg(2+)</name>
        <dbReference type="ChEBI" id="CHEBI:18420"/>
    </ligand>
</feature>
<dbReference type="InterPro" id="IPR022880">
    <property type="entry name" value="DNApol_IV"/>
</dbReference>
<dbReference type="GO" id="GO:0003887">
    <property type="term" value="F:DNA-directed DNA polymerase activity"/>
    <property type="evidence" value="ECO:0007669"/>
    <property type="project" value="UniProtKB-UniRule"/>
</dbReference>
<dbReference type="PANTHER" id="PTHR11076">
    <property type="entry name" value="DNA REPAIR POLYMERASE UMUC / TRANSFERASE FAMILY MEMBER"/>
    <property type="match status" value="1"/>
</dbReference>
<keyword evidence="4" id="KW-0479">Metal-binding</keyword>
<evidence type="ECO:0000256" key="1">
    <source>
        <dbReference type="ARBA" id="ARBA00010945"/>
    </source>
</evidence>
<evidence type="ECO:0000256" key="2">
    <source>
        <dbReference type="ARBA" id="ARBA00025589"/>
    </source>
</evidence>
<dbReference type="Gene3D" id="1.10.150.20">
    <property type="entry name" value="5' to 3' exonuclease, C-terminal subdomain"/>
    <property type="match status" value="1"/>
</dbReference>
<dbReference type="Gene3D" id="3.40.1170.60">
    <property type="match status" value="1"/>
</dbReference>
<dbReference type="GO" id="GO:0000287">
    <property type="term" value="F:magnesium ion binding"/>
    <property type="evidence" value="ECO:0007669"/>
    <property type="project" value="UniProtKB-UniRule"/>
</dbReference>
<keyword evidence="4" id="KW-0460">Magnesium</keyword>
<dbReference type="Gene3D" id="3.30.70.270">
    <property type="match status" value="1"/>
</dbReference>
<dbReference type="InterPro" id="IPR050116">
    <property type="entry name" value="DNA_polymerase-Y"/>
</dbReference>
<dbReference type="Proteomes" id="UP000501727">
    <property type="component" value="Chromosome"/>
</dbReference>